<dbReference type="InterPro" id="IPR042099">
    <property type="entry name" value="ANL_N_sf"/>
</dbReference>
<sequence length="1194" mass="132029">MFTSFFTMPGILDQTPAPEYGRRLIPNIIDERAESDPTKAFASIPRSKNLADGFVDITYALVANAINRASWWLSRSMGNTETSEVFAYLGPNDLRYPILLVATMKCGYQMMMPSPRNSAEYQQELLRRAGCQTLFCTRGLMAKLSPVVDDLDIFCKIAPDLNELLDPTPVAPFPFEATYDEVKKNPFLILHTSGSTGPPKPITLTFECTTTEDTHRLLDDPEGRLWWRLFANRRYFMGMPCYHSAGVWFSLFKPVYFNSTAVFALSDRPPTAAIAEAVHRTAEVSGGIYPPSLLEEISRTESLSGVKGLEFVAYGGGPLSKSAGDRLSSITILHNFIGFTENSAPPRYVMEPEDWNYFEFHPASGFFPEHLHDDLYRMSFKRLPEYEFVQTVFRLFPELDKYTSGDILSPHPTKPNLWTYGGRTDDLIVLSTGEKFNPIPAELMLKGCSVVKDTLIVGDGRSQAALLVERDAEATARMSHEDVLNELWPFVQRVNLTLPTQGRLLRSNIVFASAAKEFSRSPKGSVQRKATVANFESELNSIYAGGRSLPTGNGHNQLAKKPQPNGSSHDQLTEKTLSNGNNQNQLTKKSMPKGEGHDQLPKVNGYRHQARLGLTIGPVAKSPAESSNSDTSSAITTPVSPRTVKPATELDIGDTTTVSATTVSRHEEHFLAKENVDDEQKPTTVVSESQAINFIRKALEAIGGMRSKDNNDDLFELGLDSVTALQLSNELQKISPLWPQERDTALQLVYANSTVKSLAQAVSRLSKLSDNATDSSHSSKTVETVNVTGAVAKPKKLDAVESQAPDTIERLIQTYTSNLEESAPNREITVALTGSTGSVGSHLLSRLMAEPNVTKIFCLNRSTDGEKAQRAACEKNGIKWTPGSKPVEFLTVDLSQPNLGLKANQYAALQDETDIIIHNAWKLDFLHTVNHFEKTHIAGVRHLIDLSAHSERRPRILFISSIASVLGWKESRKVPEEIIFSDSVTANNGYAQSKHIAERILYEASQTVGIQVTVVRLGQIAGPTSAGVGKWNSLDWVPQIIYTSKSLGAVPKTLGMADDVDWVPIDQLPGILVDLIHHDLKKPERFQIYHAANPNPVSWGSLLPAICHRLGADVQLVSYQQWLTTLRNKSGHAEDVKEFPALRLMGWLRQLDAPMGVKLPSLSTEIIAQSSSTFSTLESVCGMWMENWMETWGL</sequence>
<dbReference type="STRING" id="398673.A0A2P4ZRW5"/>
<dbReference type="PANTHER" id="PTHR43439:SF2">
    <property type="entry name" value="ENZYME, PUTATIVE (JCVI)-RELATED"/>
    <property type="match status" value="1"/>
</dbReference>
<dbReference type="InterPro" id="IPR036291">
    <property type="entry name" value="NAD(P)-bd_dom_sf"/>
</dbReference>
<dbReference type="GeneID" id="29980622"/>
<organism evidence="6 7">
    <name type="scientific">Trichoderma gamsii</name>
    <dbReference type="NCBI Taxonomy" id="398673"/>
    <lineage>
        <taxon>Eukaryota</taxon>
        <taxon>Fungi</taxon>
        <taxon>Dikarya</taxon>
        <taxon>Ascomycota</taxon>
        <taxon>Pezizomycotina</taxon>
        <taxon>Sordariomycetes</taxon>
        <taxon>Hypocreomycetidae</taxon>
        <taxon>Hypocreales</taxon>
        <taxon>Hypocreaceae</taxon>
        <taxon>Trichoderma</taxon>
    </lineage>
</organism>
<dbReference type="PROSITE" id="PS00012">
    <property type="entry name" value="PHOSPHOPANTETHEINE"/>
    <property type="match status" value="1"/>
</dbReference>
<dbReference type="PROSITE" id="PS00455">
    <property type="entry name" value="AMP_BINDING"/>
    <property type="match status" value="1"/>
</dbReference>
<dbReference type="SUPFAM" id="SSF51735">
    <property type="entry name" value="NAD(P)-binding Rossmann-fold domains"/>
    <property type="match status" value="1"/>
</dbReference>
<keyword evidence="3" id="KW-0521">NADP</keyword>
<dbReference type="Pfam" id="PF00550">
    <property type="entry name" value="PP-binding"/>
    <property type="match status" value="1"/>
</dbReference>
<gene>
    <name evidence="6" type="ORF">TGAM01_v203991</name>
</gene>
<dbReference type="EMBL" id="JPDN02000011">
    <property type="protein sequence ID" value="PON27042.1"/>
    <property type="molecule type" value="Genomic_DNA"/>
</dbReference>
<comment type="caution">
    <text evidence="6">The sequence shown here is derived from an EMBL/GenBank/DDBJ whole genome shotgun (WGS) entry which is preliminary data.</text>
</comment>
<dbReference type="Pfam" id="PF00501">
    <property type="entry name" value="AMP-binding"/>
    <property type="match status" value="1"/>
</dbReference>
<dbReference type="InterPro" id="IPR051414">
    <property type="entry name" value="Adenylate-forming_Reductase"/>
</dbReference>
<dbReference type="SUPFAM" id="SSF56801">
    <property type="entry name" value="Acetyl-CoA synthetase-like"/>
    <property type="match status" value="1"/>
</dbReference>
<evidence type="ECO:0000256" key="4">
    <source>
        <dbReference type="SAM" id="MobiDB-lite"/>
    </source>
</evidence>
<dbReference type="InterPro" id="IPR020806">
    <property type="entry name" value="PKS_PP-bd"/>
</dbReference>
<evidence type="ECO:0000256" key="1">
    <source>
        <dbReference type="ARBA" id="ARBA00022450"/>
    </source>
</evidence>
<evidence type="ECO:0000313" key="6">
    <source>
        <dbReference type="EMBL" id="PON27042.1"/>
    </source>
</evidence>
<dbReference type="InterPro" id="IPR013120">
    <property type="entry name" value="FAR_NAD-bd"/>
</dbReference>
<dbReference type="Proteomes" id="UP000054821">
    <property type="component" value="Unassembled WGS sequence"/>
</dbReference>
<dbReference type="InterPro" id="IPR009081">
    <property type="entry name" value="PP-bd_ACP"/>
</dbReference>
<dbReference type="Gene3D" id="3.40.50.12780">
    <property type="entry name" value="N-terminal domain of ligase-like"/>
    <property type="match status" value="1"/>
</dbReference>
<dbReference type="SMART" id="SM00823">
    <property type="entry name" value="PKS_PP"/>
    <property type="match status" value="1"/>
</dbReference>
<dbReference type="AlphaFoldDB" id="A0A2P4ZRW5"/>
<feature type="region of interest" description="Disordered" evidence="4">
    <location>
        <begin position="546"/>
        <end position="601"/>
    </location>
</feature>
<evidence type="ECO:0000256" key="3">
    <source>
        <dbReference type="ARBA" id="ARBA00022857"/>
    </source>
</evidence>
<dbReference type="Gene3D" id="3.40.50.720">
    <property type="entry name" value="NAD(P)-binding Rossmann-like Domain"/>
    <property type="match status" value="1"/>
</dbReference>
<dbReference type="PROSITE" id="PS50075">
    <property type="entry name" value="CARRIER"/>
    <property type="match status" value="1"/>
</dbReference>
<dbReference type="GO" id="GO:0031177">
    <property type="term" value="F:phosphopantetheine binding"/>
    <property type="evidence" value="ECO:0007669"/>
    <property type="project" value="InterPro"/>
</dbReference>
<accession>A0A2P4ZRW5</accession>
<evidence type="ECO:0000313" key="7">
    <source>
        <dbReference type="Proteomes" id="UP000054821"/>
    </source>
</evidence>
<dbReference type="RefSeq" id="XP_018666004.2">
    <property type="nucleotide sequence ID" value="XM_018800539.2"/>
</dbReference>
<keyword evidence="7" id="KW-1185">Reference proteome</keyword>
<feature type="region of interest" description="Disordered" evidence="4">
    <location>
        <begin position="619"/>
        <end position="641"/>
    </location>
</feature>
<keyword evidence="2" id="KW-0597">Phosphoprotein</keyword>
<name>A0A2P4ZRW5_9HYPO</name>
<feature type="domain" description="Carrier" evidence="5">
    <location>
        <begin position="686"/>
        <end position="766"/>
    </location>
</feature>
<dbReference type="InterPro" id="IPR036736">
    <property type="entry name" value="ACP-like_sf"/>
</dbReference>
<dbReference type="InterPro" id="IPR006162">
    <property type="entry name" value="Ppantetheine_attach_site"/>
</dbReference>
<proteinExistence type="predicted"/>
<feature type="compositionally biased region" description="Polar residues" evidence="4">
    <location>
        <begin position="624"/>
        <end position="640"/>
    </location>
</feature>
<dbReference type="Gene3D" id="1.10.1200.10">
    <property type="entry name" value="ACP-like"/>
    <property type="match status" value="1"/>
</dbReference>
<dbReference type="SUPFAM" id="SSF47336">
    <property type="entry name" value="ACP-like"/>
    <property type="match status" value="1"/>
</dbReference>
<dbReference type="InterPro" id="IPR020845">
    <property type="entry name" value="AMP-binding_CS"/>
</dbReference>
<dbReference type="Pfam" id="PF07993">
    <property type="entry name" value="NAD_binding_4"/>
    <property type="match status" value="1"/>
</dbReference>
<evidence type="ECO:0000259" key="5">
    <source>
        <dbReference type="PROSITE" id="PS50075"/>
    </source>
</evidence>
<dbReference type="InterPro" id="IPR000873">
    <property type="entry name" value="AMP-dep_synth/lig_dom"/>
</dbReference>
<keyword evidence="1" id="KW-0596">Phosphopantetheine</keyword>
<feature type="compositionally biased region" description="Polar residues" evidence="4">
    <location>
        <begin position="564"/>
        <end position="588"/>
    </location>
</feature>
<evidence type="ECO:0000256" key="2">
    <source>
        <dbReference type="ARBA" id="ARBA00022553"/>
    </source>
</evidence>
<dbReference type="Pfam" id="PF23562">
    <property type="entry name" value="AMP-binding_C_3"/>
    <property type="match status" value="1"/>
</dbReference>
<dbReference type="PANTHER" id="PTHR43439">
    <property type="entry name" value="PHENYLACETATE-COENZYME A LIGASE"/>
    <property type="match status" value="1"/>
</dbReference>
<protein>
    <recommendedName>
        <fullName evidence="5">Carrier domain-containing protein</fullName>
    </recommendedName>
</protein>
<reference evidence="6 7" key="1">
    <citation type="journal article" date="2016" name="Genome Announc.">
        <title>Draft Whole-Genome Sequence of Trichoderma gamsii T6085, a Promising Biocontrol Agent of Fusarium Head Blight on Wheat.</title>
        <authorList>
            <person name="Baroncelli R."/>
            <person name="Zapparata A."/>
            <person name="Piaggeschi G."/>
            <person name="Sarrocco S."/>
            <person name="Vannacci G."/>
        </authorList>
    </citation>
    <scope>NUCLEOTIDE SEQUENCE [LARGE SCALE GENOMIC DNA]</scope>
    <source>
        <strain evidence="6 7">T6085</strain>
    </source>
</reference>